<name>A0A448WUM3_9PLAT</name>
<dbReference type="Proteomes" id="UP000784294">
    <property type="component" value="Unassembled WGS sequence"/>
</dbReference>
<dbReference type="AlphaFoldDB" id="A0A448WUM3"/>
<keyword evidence="3" id="KW-1185">Reference proteome</keyword>
<evidence type="ECO:0000313" key="3">
    <source>
        <dbReference type="Proteomes" id="UP000784294"/>
    </source>
</evidence>
<proteinExistence type="predicted"/>
<sequence>MSPKSVPLQVGLVKCDHLHHRYQELLNAHSHSGLFAHPCTQLAINVTLLATNQTLRKPPFIIVHEPGSFPVDNYGHYLYLEMKPAKHRYVFYLKTNVELLGTRLNPCSRVPIQLLGFNYTYNLVSRSSSLPFLSFHCRSSLLPWQPWYLFFLLGVVVISEAVQFPFIYHRIAQLCLQLLEALRA</sequence>
<evidence type="ECO:0000256" key="1">
    <source>
        <dbReference type="SAM" id="Phobius"/>
    </source>
</evidence>
<organism evidence="2 3">
    <name type="scientific">Protopolystoma xenopodis</name>
    <dbReference type="NCBI Taxonomy" id="117903"/>
    <lineage>
        <taxon>Eukaryota</taxon>
        <taxon>Metazoa</taxon>
        <taxon>Spiralia</taxon>
        <taxon>Lophotrochozoa</taxon>
        <taxon>Platyhelminthes</taxon>
        <taxon>Monogenea</taxon>
        <taxon>Polyopisthocotylea</taxon>
        <taxon>Polystomatidea</taxon>
        <taxon>Polystomatidae</taxon>
        <taxon>Protopolystoma</taxon>
    </lineage>
</organism>
<keyword evidence="1" id="KW-0812">Transmembrane</keyword>
<evidence type="ECO:0000313" key="2">
    <source>
        <dbReference type="EMBL" id="VEL20691.1"/>
    </source>
</evidence>
<feature type="transmembrane region" description="Helical" evidence="1">
    <location>
        <begin position="147"/>
        <end position="168"/>
    </location>
</feature>
<dbReference type="EMBL" id="CAAALY010047596">
    <property type="protein sequence ID" value="VEL20691.1"/>
    <property type="molecule type" value="Genomic_DNA"/>
</dbReference>
<accession>A0A448WUM3</accession>
<comment type="caution">
    <text evidence="2">The sequence shown here is derived from an EMBL/GenBank/DDBJ whole genome shotgun (WGS) entry which is preliminary data.</text>
</comment>
<keyword evidence="1" id="KW-1133">Transmembrane helix</keyword>
<gene>
    <name evidence="2" type="ORF">PXEA_LOCUS14131</name>
</gene>
<reference evidence="2" key="1">
    <citation type="submission" date="2018-11" db="EMBL/GenBank/DDBJ databases">
        <authorList>
            <consortium name="Pathogen Informatics"/>
        </authorList>
    </citation>
    <scope>NUCLEOTIDE SEQUENCE</scope>
</reference>
<protein>
    <submittedName>
        <fullName evidence="2">Uncharacterized protein</fullName>
    </submittedName>
</protein>
<keyword evidence="1" id="KW-0472">Membrane</keyword>